<dbReference type="PANTHER" id="PTHR31595:SF67">
    <property type="entry name" value="WAX SYNTHASE DOMAIN-CONTAINING PROTEIN"/>
    <property type="match status" value="1"/>
</dbReference>
<feature type="transmembrane region" description="Helical" evidence="8">
    <location>
        <begin position="402"/>
        <end position="420"/>
    </location>
</feature>
<dbReference type="GeneID" id="63760402"/>
<dbReference type="Pfam" id="PF13813">
    <property type="entry name" value="MBOAT_2"/>
    <property type="match status" value="1"/>
</dbReference>
<evidence type="ECO:0000256" key="1">
    <source>
        <dbReference type="ARBA" id="ARBA00004141"/>
    </source>
</evidence>
<evidence type="ECO:0000256" key="6">
    <source>
        <dbReference type="ARBA" id="ARBA00023136"/>
    </source>
</evidence>
<organism evidence="10 11">
    <name type="scientific">Aspergillus sydowii CBS 593.65</name>
    <dbReference type="NCBI Taxonomy" id="1036612"/>
    <lineage>
        <taxon>Eukaryota</taxon>
        <taxon>Fungi</taxon>
        <taxon>Dikarya</taxon>
        <taxon>Ascomycota</taxon>
        <taxon>Pezizomycotina</taxon>
        <taxon>Eurotiomycetes</taxon>
        <taxon>Eurotiomycetidae</taxon>
        <taxon>Eurotiales</taxon>
        <taxon>Aspergillaceae</taxon>
        <taxon>Aspergillus</taxon>
        <taxon>Aspergillus subgen. Nidulantes</taxon>
    </lineage>
</organism>
<protein>
    <recommendedName>
        <fullName evidence="9">Wax synthase domain-containing protein</fullName>
    </recommendedName>
</protein>
<dbReference type="GO" id="GO:0016020">
    <property type="term" value="C:membrane"/>
    <property type="evidence" value="ECO:0007669"/>
    <property type="project" value="UniProtKB-SubCell"/>
</dbReference>
<evidence type="ECO:0000256" key="3">
    <source>
        <dbReference type="ARBA" id="ARBA00022679"/>
    </source>
</evidence>
<proteinExistence type="inferred from homology"/>
<dbReference type="GO" id="GO:0008374">
    <property type="term" value="F:O-acyltransferase activity"/>
    <property type="evidence" value="ECO:0007669"/>
    <property type="project" value="InterPro"/>
</dbReference>
<dbReference type="STRING" id="1036612.A0A1L9TZM6"/>
<feature type="domain" description="Wax synthase" evidence="9">
    <location>
        <begin position="318"/>
        <end position="408"/>
    </location>
</feature>
<evidence type="ECO:0000256" key="2">
    <source>
        <dbReference type="ARBA" id="ARBA00007282"/>
    </source>
</evidence>
<comment type="similarity">
    <text evidence="2">Belongs to the wax synthase family.</text>
</comment>
<feature type="region of interest" description="Disordered" evidence="7">
    <location>
        <begin position="119"/>
        <end position="144"/>
    </location>
</feature>
<name>A0A1L9TZM6_9EURO</name>
<feature type="transmembrane region" description="Helical" evidence="8">
    <location>
        <begin position="32"/>
        <end position="50"/>
    </location>
</feature>
<feature type="transmembrane region" description="Helical" evidence="8">
    <location>
        <begin position="87"/>
        <end position="106"/>
    </location>
</feature>
<evidence type="ECO:0000256" key="4">
    <source>
        <dbReference type="ARBA" id="ARBA00022692"/>
    </source>
</evidence>
<reference evidence="11" key="1">
    <citation type="journal article" date="2017" name="Genome Biol.">
        <title>Comparative genomics reveals high biological diversity and specific adaptations in the industrially and medically important fungal genus Aspergillus.</title>
        <authorList>
            <person name="de Vries R.P."/>
            <person name="Riley R."/>
            <person name="Wiebenga A."/>
            <person name="Aguilar-Osorio G."/>
            <person name="Amillis S."/>
            <person name="Uchima C.A."/>
            <person name="Anderluh G."/>
            <person name="Asadollahi M."/>
            <person name="Askin M."/>
            <person name="Barry K."/>
            <person name="Battaglia E."/>
            <person name="Bayram O."/>
            <person name="Benocci T."/>
            <person name="Braus-Stromeyer S.A."/>
            <person name="Caldana C."/>
            <person name="Canovas D."/>
            <person name="Cerqueira G.C."/>
            <person name="Chen F."/>
            <person name="Chen W."/>
            <person name="Choi C."/>
            <person name="Clum A."/>
            <person name="Dos Santos R.A."/>
            <person name="Damasio A.R."/>
            <person name="Diallinas G."/>
            <person name="Emri T."/>
            <person name="Fekete E."/>
            <person name="Flipphi M."/>
            <person name="Freyberg S."/>
            <person name="Gallo A."/>
            <person name="Gournas C."/>
            <person name="Habgood R."/>
            <person name="Hainaut M."/>
            <person name="Harispe M.L."/>
            <person name="Henrissat B."/>
            <person name="Hilden K.S."/>
            <person name="Hope R."/>
            <person name="Hossain A."/>
            <person name="Karabika E."/>
            <person name="Karaffa L."/>
            <person name="Karanyi Z."/>
            <person name="Krasevec N."/>
            <person name="Kuo A."/>
            <person name="Kusch H."/>
            <person name="LaButti K."/>
            <person name="Lagendijk E.L."/>
            <person name="Lapidus A."/>
            <person name="Levasseur A."/>
            <person name="Lindquist E."/>
            <person name="Lipzen A."/>
            <person name="Logrieco A.F."/>
            <person name="MacCabe A."/>
            <person name="Maekelae M.R."/>
            <person name="Malavazi I."/>
            <person name="Melin P."/>
            <person name="Meyer V."/>
            <person name="Mielnichuk N."/>
            <person name="Miskei M."/>
            <person name="Molnar A.P."/>
            <person name="Mule G."/>
            <person name="Ngan C.Y."/>
            <person name="Orejas M."/>
            <person name="Orosz E."/>
            <person name="Ouedraogo J.P."/>
            <person name="Overkamp K.M."/>
            <person name="Park H.-S."/>
            <person name="Perrone G."/>
            <person name="Piumi F."/>
            <person name="Punt P.J."/>
            <person name="Ram A.F."/>
            <person name="Ramon A."/>
            <person name="Rauscher S."/>
            <person name="Record E."/>
            <person name="Riano-Pachon D.M."/>
            <person name="Robert V."/>
            <person name="Roehrig J."/>
            <person name="Ruller R."/>
            <person name="Salamov A."/>
            <person name="Salih N.S."/>
            <person name="Samson R.A."/>
            <person name="Sandor E."/>
            <person name="Sanguinetti M."/>
            <person name="Schuetze T."/>
            <person name="Sepcic K."/>
            <person name="Shelest E."/>
            <person name="Sherlock G."/>
            <person name="Sophianopoulou V."/>
            <person name="Squina F.M."/>
            <person name="Sun H."/>
            <person name="Susca A."/>
            <person name="Todd R.B."/>
            <person name="Tsang A."/>
            <person name="Unkles S.E."/>
            <person name="van de Wiele N."/>
            <person name="van Rossen-Uffink D."/>
            <person name="Oliveira J.V."/>
            <person name="Vesth T.C."/>
            <person name="Visser J."/>
            <person name="Yu J.-H."/>
            <person name="Zhou M."/>
            <person name="Andersen M.R."/>
            <person name="Archer D.B."/>
            <person name="Baker S.E."/>
            <person name="Benoit I."/>
            <person name="Brakhage A.A."/>
            <person name="Braus G.H."/>
            <person name="Fischer R."/>
            <person name="Frisvad J.C."/>
            <person name="Goldman G.H."/>
            <person name="Houbraken J."/>
            <person name="Oakley B."/>
            <person name="Pocsi I."/>
            <person name="Scazzocchio C."/>
            <person name="Seiboth B."/>
            <person name="vanKuyk P.A."/>
            <person name="Wortman J."/>
            <person name="Dyer P.S."/>
            <person name="Grigoriev I.V."/>
        </authorList>
    </citation>
    <scope>NUCLEOTIDE SEQUENCE [LARGE SCALE GENOMIC DNA]</scope>
    <source>
        <strain evidence="11">CBS 593.65</strain>
    </source>
</reference>
<dbReference type="RefSeq" id="XP_040708706.1">
    <property type="nucleotide sequence ID" value="XM_040844329.1"/>
</dbReference>
<feature type="transmembrane region" description="Helical" evidence="8">
    <location>
        <begin position="371"/>
        <end position="390"/>
    </location>
</feature>
<keyword evidence="5 8" id="KW-1133">Transmembrane helix</keyword>
<evidence type="ECO:0000259" key="9">
    <source>
        <dbReference type="Pfam" id="PF13813"/>
    </source>
</evidence>
<sequence length="510" mass="57627">MVDSIFVRYERTVLDVHQQLDSLLENGDAKPLLLWHVLLAMVLPFCALLIPHQPKGWIFRPVLSAIALSISVETIGYRRALLGANGYIVGLTMVWWLVWSSTLLFFNDAERNFERIERVQSRGSQDTGSQQNGHASNKADKPSEGLGQSDVLVWQPYPRSILHRLGWTLALVLTMRGPDFNFRISSLDPLPPQLKHQNVPVNDKWVCPQAKTRIRAAFIRFFVAYLVIDILKLTMIWDPYFMGIISAPPPFPLNHLSTIPGLIRLYRSLLSGTAVYFALQFVTALNPMFFLGLSTAFPSVFRAITATPLDASWLYADQFGPLNAVLDEGLTGTWGKWWHQIFRFGFVSTGKWILSFLPSALSSRRSVRRTIITVVAFGTSGAIHGFGSFTQISDETRPVTETFLFFILQPVGMFIQDIWSRAVVGQLKRNGLPPPRWLRRIGNAAFVIAWLLFSGNRIADDFAKGGMWLTEPLPISPIRGLMGQGWNCWQTPWFEHYDDGTFWGSGVRVI</sequence>
<dbReference type="InterPro" id="IPR044851">
    <property type="entry name" value="Wax_synthase"/>
</dbReference>
<dbReference type="Proteomes" id="UP000184356">
    <property type="component" value="Unassembled WGS sequence"/>
</dbReference>
<feature type="transmembrane region" description="Helical" evidence="8">
    <location>
        <begin position="218"/>
        <end position="237"/>
    </location>
</feature>
<dbReference type="OrthoDB" id="2796277at2759"/>
<gene>
    <name evidence="10" type="ORF">ASPSYDRAFT_26870</name>
</gene>
<feature type="transmembrane region" description="Helical" evidence="8">
    <location>
        <begin position="441"/>
        <end position="459"/>
    </location>
</feature>
<dbReference type="InterPro" id="IPR032805">
    <property type="entry name" value="Wax_synthase_dom"/>
</dbReference>
<feature type="transmembrane region" description="Helical" evidence="8">
    <location>
        <begin position="274"/>
        <end position="293"/>
    </location>
</feature>
<dbReference type="AlphaFoldDB" id="A0A1L9TZM6"/>
<keyword evidence="3" id="KW-0808">Transferase</keyword>
<evidence type="ECO:0000256" key="7">
    <source>
        <dbReference type="SAM" id="MobiDB-lite"/>
    </source>
</evidence>
<evidence type="ECO:0000313" key="11">
    <source>
        <dbReference type="Proteomes" id="UP000184356"/>
    </source>
</evidence>
<dbReference type="GO" id="GO:0006629">
    <property type="term" value="P:lipid metabolic process"/>
    <property type="evidence" value="ECO:0007669"/>
    <property type="project" value="InterPro"/>
</dbReference>
<accession>A0A1L9TZM6</accession>
<dbReference type="PANTHER" id="PTHR31595">
    <property type="entry name" value="LONG-CHAIN-ALCOHOL O-FATTY-ACYLTRANSFERASE 3-RELATED"/>
    <property type="match status" value="1"/>
</dbReference>
<comment type="subcellular location">
    <subcellularLocation>
        <location evidence="1">Membrane</location>
        <topology evidence="1">Multi-pass membrane protein</topology>
    </subcellularLocation>
</comment>
<keyword evidence="4 8" id="KW-0812">Transmembrane</keyword>
<evidence type="ECO:0000256" key="8">
    <source>
        <dbReference type="SAM" id="Phobius"/>
    </source>
</evidence>
<feature type="compositionally biased region" description="Polar residues" evidence="7">
    <location>
        <begin position="121"/>
        <end position="135"/>
    </location>
</feature>
<feature type="transmembrane region" description="Helical" evidence="8">
    <location>
        <begin position="57"/>
        <end position="75"/>
    </location>
</feature>
<evidence type="ECO:0000256" key="5">
    <source>
        <dbReference type="ARBA" id="ARBA00022989"/>
    </source>
</evidence>
<keyword evidence="11" id="KW-1185">Reference proteome</keyword>
<keyword evidence="6 8" id="KW-0472">Membrane</keyword>
<dbReference type="EMBL" id="KV878582">
    <property type="protein sequence ID" value="OJJ64900.1"/>
    <property type="molecule type" value="Genomic_DNA"/>
</dbReference>
<dbReference type="VEuPathDB" id="FungiDB:ASPSYDRAFT_26870"/>
<evidence type="ECO:0000313" key="10">
    <source>
        <dbReference type="EMBL" id="OJJ64900.1"/>
    </source>
</evidence>